<sequence length="528" mass="58246">MSSSAPVSKFSRLSLGSMPPTTRSQSQRESNSGQDSDQESDGSDASVDNDDGQGAPVVVRSPTTDISYDISSLDRETQKGVRQLFRAKPGQGPSELVLQWCRSHVENDSHFYAFEMLETVRVHRSIRVGSPKSQYRKPKCFCMGDSERPCKHLIYLLDQVNYHTAGHDSGSPEHLGPDGYPTEMGHPFERISDFHLDQLATSLRCNIRSPDSTSEVNPAHLQEVREILASVVDPDLDDYACDRFRPDIFDNPQAVPEEDALISYEDLTHTVANMLMTNKEFFAYFWRLLEPSSKARDPYRKIQQRVDRVLGDLDAFSRDPSGASINKSATEGNPDVPWAAAHIERAVSTIQALLQNRSDAPSSPIERASAARTLVGILHVIVLHWNREVIYPHVSITSTDSPVTASSSPTQTATAPTLNESNLYHRLIGGQTHGSSAFIVDVLAQLPEQNQWIETLEEIEDHLGAYAPPAGYMGRLRDLILRMRSIRPAPTPDVHTSGPSRRGGGNTAGNKRSRGGGNGREGGAKRVK</sequence>
<feature type="region of interest" description="Disordered" evidence="1">
    <location>
        <begin position="488"/>
        <end position="528"/>
    </location>
</feature>
<dbReference type="Proteomes" id="UP001600888">
    <property type="component" value="Unassembled WGS sequence"/>
</dbReference>
<feature type="region of interest" description="Disordered" evidence="1">
    <location>
        <begin position="1"/>
        <end position="74"/>
    </location>
</feature>
<evidence type="ECO:0008006" key="4">
    <source>
        <dbReference type="Google" id="ProtNLM"/>
    </source>
</evidence>
<organism evidence="2 3">
    <name type="scientific">Diaporthe vaccinii</name>
    <dbReference type="NCBI Taxonomy" id="105482"/>
    <lineage>
        <taxon>Eukaryota</taxon>
        <taxon>Fungi</taxon>
        <taxon>Dikarya</taxon>
        <taxon>Ascomycota</taxon>
        <taxon>Pezizomycotina</taxon>
        <taxon>Sordariomycetes</taxon>
        <taxon>Sordariomycetidae</taxon>
        <taxon>Diaporthales</taxon>
        <taxon>Diaporthaceae</taxon>
        <taxon>Diaporthe</taxon>
        <taxon>Diaporthe eres species complex</taxon>
    </lineage>
</organism>
<accession>A0ABR4EKE1</accession>
<proteinExistence type="predicted"/>
<keyword evidence="3" id="KW-1185">Reference proteome</keyword>
<evidence type="ECO:0000313" key="2">
    <source>
        <dbReference type="EMBL" id="KAL2282914.1"/>
    </source>
</evidence>
<comment type="caution">
    <text evidence="2">The sequence shown here is derived from an EMBL/GenBank/DDBJ whole genome shotgun (WGS) entry which is preliminary data.</text>
</comment>
<name>A0ABR4EKE1_9PEZI</name>
<dbReference type="EMBL" id="JBAWTH010000046">
    <property type="protein sequence ID" value="KAL2282914.1"/>
    <property type="molecule type" value="Genomic_DNA"/>
</dbReference>
<feature type="compositionally biased region" description="Polar residues" evidence="1">
    <location>
        <begin position="61"/>
        <end position="70"/>
    </location>
</feature>
<protein>
    <recommendedName>
        <fullName evidence="4">SWIM-type domain-containing protein</fullName>
    </recommendedName>
</protein>
<reference evidence="2 3" key="1">
    <citation type="submission" date="2024-03" db="EMBL/GenBank/DDBJ databases">
        <title>A high-quality draft genome sequence of Diaporthe vaccinii, a causative agent of upright dieback and viscid rot disease in cranberry plants.</title>
        <authorList>
            <person name="Sarrasin M."/>
            <person name="Lang B.F."/>
            <person name="Burger G."/>
        </authorList>
    </citation>
    <scope>NUCLEOTIDE SEQUENCE [LARGE SCALE GENOMIC DNA]</scope>
    <source>
        <strain evidence="2 3">IS7</strain>
    </source>
</reference>
<feature type="compositionally biased region" description="Polar residues" evidence="1">
    <location>
        <begin position="19"/>
        <end position="28"/>
    </location>
</feature>
<feature type="compositionally biased region" description="Acidic residues" evidence="1">
    <location>
        <begin position="36"/>
        <end position="51"/>
    </location>
</feature>
<evidence type="ECO:0000256" key="1">
    <source>
        <dbReference type="SAM" id="MobiDB-lite"/>
    </source>
</evidence>
<gene>
    <name evidence="2" type="ORF">FJTKL_10276</name>
</gene>
<evidence type="ECO:0000313" key="3">
    <source>
        <dbReference type="Proteomes" id="UP001600888"/>
    </source>
</evidence>